<dbReference type="Pfam" id="PF06295">
    <property type="entry name" value="ZapG-like"/>
    <property type="match status" value="1"/>
</dbReference>
<dbReference type="PANTHER" id="PTHR39579">
    <property type="entry name" value="INNER MEMBRANE PROTEIN YHCB"/>
    <property type="match status" value="1"/>
</dbReference>
<evidence type="ECO:0000256" key="10">
    <source>
        <dbReference type="ARBA" id="ARBA00035657"/>
    </source>
</evidence>
<feature type="compositionally biased region" description="Basic and acidic residues" evidence="13">
    <location>
        <begin position="130"/>
        <end position="139"/>
    </location>
</feature>
<comment type="similarity">
    <text evidence="10">Belongs to the ZapG family.</text>
</comment>
<name>A0A450YV82_9GAMM</name>
<proteinExistence type="inferred from homology"/>
<evidence type="ECO:0000256" key="5">
    <source>
        <dbReference type="ARBA" id="ARBA00022692"/>
    </source>
</evidence>
<accession>A0A450YV82</accession>
<dbReference type="PANTHER" id="PTHR39579:SF1">
    <property type="entry name" value="INNER MEMBRANE PROTEIN YHCB"/>
    <property type="match status" value="1"/>
</dbReference>
<dbReference type="GO" id="GO:0008360">
    <property type="term" value="P:regulation of cell shape"/>
    <property type="evidence" value="ECO:0007669"/>
    <property type="project" value="UniProtKB-KW"/>
</dbReference>
<evidence type="ECO:0000256" key="1">
    <source>
        <dbReference type="ARBA" id="ARBA00004377"/>
    </source>
</evidence>
<keyword evidence="8 14" id="KW-0472">Membrane</keyword>
<dbReference type="GO" id="GO:0051301">
    <property type="term" value="P:cell division"/>
    <property type="evidence" value="ECO:0007669"/>
    <property type="project" value="UniProtKB-KW"/>
</dbReference>
<organism evidence="15">
    <name type="scientific">Candidatus Kentrum sp. TC</name>
    <dbReference type="NCBI Taxonomy" id="2126339"/>
    <lineage>
        <taxon>Bacteria</taxon>
        <taxon>Pseudomonadati</taxon>
        <taxon>Pseudomonadota</taxon>
        <taxon>Gammaproteobacteria</taxon>
        <taxon>Candidatus Kentrum</taxon>
    </lineage>
</organism>
<sequence>MTEYNEAWFFGIGTAALIAGMGLGMLIAYFLLPGAKRAKALQKDLDNMTAEFARYRERVAEHFSKTANLFHDLTTQYRGLYDHLASGAQDLCREASDAPRLDFADVGLLPNRESQSGPVPGSPGPLSDTQGKDSGKSDAEWEGGVADEARTGEAPSSDRKGDGVV</sequence>
<evidence type="ECO:0000256" key="8">
    <source>
        <dbReference type="ARBA" id="ARBA00023136"/>
    </source>
</evidence>
<feature type="region of interest" description="Disordered" evidence="13">
    <location>
        <begin position="109"/>
        <end position="165"/>
    </location>
</feature>
<evidence type="ECO:0000256" key="9">
    <source>
        <dbReference type="ARBA" id="ARBA00023306"/>
    </source>
</evidence>
<feature type="compositionally biased region" description="Basic and acidic residues" evidence="13">
    <location>
        <begin position="147"/>
        <end position="165"/>
    </location>
</feature>
<dbReference type="EMBL" id="CAADFS010000053">
    <property type="protein sequence ID" value="VFK47858.1"/>
    <property type="molecule type" value="Genomic_DNA"/>
</dbReference>
<feature type="transmembrane region" description="Helical" evidence="14">
    <location>
        <begin position="6"/>
        <end position="32"/>
    </location>
</feature>
<evidence type="ECO:0000313" key="17">
    <source>
        <dbReference type="EMBL" id="VFK59509.1"/>
    </source>
</evidence>
<dbReference type="InterPro" id="IPR009386">
    <property type="entry name" value="ZapG-like"/>
</dbReference>
<evidence type="ECO:0000256" key="11">
    <source>
        <dbReference type="ARBA" id="ARBA00035703"/>
    </source>
</evidence>
<evidence type="ECO:0000256" key="6">
    <source>
        <dbReference type="ARBA" id="ARBA00022960"/>
    </source>
</evidence>
<keyword evidence="4" id="KW-0132">Cell division</keyword>
<gene>
    <name evidence="16" type="ORF">BECKTC1821D_GA0114238_10533</name>
    <name evidence="15" type="ORF">BECKTC1821E_GA0114239_104814</name>
    <name evidence="17" type="ORF">BECKTC1821F_GA0114240_103418</name>
</gene>
<evidence type="ECO:0000256" key="7">
    <source>
        <dbReference type="ARBA" id="ARBA00022989"/>
    </source>
</evidence>
<comment type="subcellular location">
    <subcellularLocation>
        <location evidence="1">Cell inner membrane</location>
        <topology evidence="1">Single-pass membrane protein</topology>
    </subcellularLocation>
</comment>
<evidence type="ECO:0000256" key="3">
    <source>
        <dbReference type="ARBA" id="ARBA00022519"/>
    </source>
</evidence>
<evidence type="ECO:0000256" key="13">
    <source>
        <dbReference type="SAM" id="MobiDB-lite"/>
    </source>
</evidence>
<dbReference type="AlphaFoldDB" id="A0A450YV82"/>
<evidence type="ECO:0000313" key="16">
    <source>
        <dbReference type="EMBL" id="VFK47858.1"/>
    </source>
</evidence>
<evidence type="ECO:0000256" key="14">
    <source>
        <dbReference type="SAM" id="Phobius"/>
    </source>
</evidence>
<keyword evidence="5 14" id="KW-0812">Transmembrane</keyword>
<evidence type="ECO:0000313" key="15">
    <source>
        <dbReference type="EMBL" id="VFK45422.1"/>
    </source>
</evidence>
<reference evidence="15" key="1">
    <citation type="submission" date="2019-02" db="EMBL/GenBank/DDBJ databases">
        <authorList>
            <person name="Gruber-Vodicka R. H."/>
            <person name="Seah K. B. B."/>
        </authorList>
    </citation>
    <scope>NUCLEOTIDE SEQUENCE</scope>
    <source>
        <strain evidence="16">BECK_BZ123</strain>
        <strain evidence="15">BECK_BZ125</strain>
        <strain evidence="17">BECK_BZ126</strain>
    </source>
</reference>
<protein>
    <recommendedName>
        <fullName evidence="11">Z-ring associated protein G</fullName>
    </recommendedName>
    <alternativeName>
        <fullName evidence="12">Cell division protein ZapG</fullName>
    </alternativeName>
</protein>
<evidence type="ECO:0000256" key="2">
    <source>
        <dbReference type="ARBA" id="ARBA00022475"/>
    </source>
</evidence>
<keyword evidence="3" id="KW-0997">Cell inner membrane</keyword>
<keyword evidence="2" id="KW-1003">Cell membrane</keyword>
<evidence type="ECO:0000256" key="12">
    <source>
        <dbReference type="ARBA" id="ARBA00035727"/>
    </source>
</evidence>
<keyword evidence="9" id="KW-0131">Cell cycle</keyword>
<feature type="compositionally biased region" description="Low complexity" evidence="13">
    <location>
        <begin position="114"/>
        <end position="127"/>
    </location>
</feature>
<evidence type="ECO:0000256" key="4">
    <source>
        <dbReference type="ARBA" id="ARBA00022618"/>
    </source>
</evidence>
<keyword evidence="7 14" id="KW-1133">Transmembrane helix</keyword>
<dbReference type="EMBL" id="CAADFW010000034">
    <property type="protein sequence ID" value="VFK59509.1"/>
    <property type="molecule type" value="Genomic_DNA"/>
</dbReference>
<dbReference type="GO" id="GO:0005886">
    <property type="term" value="C:plasma membrane"/>
    <property type="evidence" value="ECO:0007669"/>
    <property type="project" value="UniProtKB-SubCell"/>
</dbReference>
<keyword evidence="6" id="KW-0133">Cell shape</keyword>
<dbReference type="EMBL" id="CAADFT010000048">
    <property type="protein sequence ID" value="VFK45422.1"/>
    <property type="molecule type" value="Genomic_DNA"/>
</dbReference>